<dbReference type="InterPro" id="IPR008251">
    <property type="entry name" value="Chromo_shadow_dom"/>
</dbReference>
<evidence type="ECO:0000313" key="5">
    <source>
        <dbReference type="Proteomes" id="UP001160148"/>
    </source>
</evidence>
<dbReference type="AlphaFoldDB" id="A0AAV0WSI7"/>
<protein>
    <recommendedName>
        <fullName evidence="3">Chromo shadow domain-containing protein</fullName>
    </recommendedName>
</protein>
<reference evidence="4 5" key="1">
    <citation type="submission" date="2023-01" db="EMBL/GenBank/DDBJ databases">
        <authorList>
            <person name="Whitehead M."/>
        </authorList>
    </citation>
    <scope>NUCLEOTIDE SEQUENCE [LARGE SCALE GENOMIC DNA]</scope>
</reference>
<comment type="caution">
    <text evidence="4">The sequence shown here is derived from an EMBL/GenBank/DDBJ whole genome shotgun (WGS) entry which is preliminary data.</text>
</comment>
<feature type="domain" description="Chromo shadow" evidence="3">
    <location>
        <begin position="53"/>
        <end position="90"/>
    </location>
</feature>
<dbReference type="InterPro" id="IPR016197">
    <property type="entry name" value="Chromo-like_dom_sf"/>
</dbReference>
<dbReference type="GO" id="GO:0005634">
    <property type="term" value="C:nucleus"/>
    <property type="evidence" value="ECO:0007669"/>
    <property type="project" value="UniProtKB-SubCell"/>
</dbReference>
<dbReference type="GO" id="GO:0005694">
    <property type="term" value="C:chromosome"/>
    <property type="evidence" value="ECO:0007669"/>
    <property type="project" value="UniProtKB-ARBA"/>
</dbReference>
<comment type="subcellular location">
    <subcellularLocation>
        <location evidence="1">Nucleus</location>
    </subcellularLocation>
</comment>
<evidence type="ECO:0000259" key="3">
    <source>
        <dbReference type="Pfam" id="PF01393"/>
    </source>
</evidence>
<dbReference type="EMBL" id="CARXXK010000002">
    <property type="protein sequence ID" value="CAI6358451.1"/>
    <property type="molecule type" value="Genomic_DNA"/>
</dbReference>
<keyword evidence="2" id="KW-0539">Nucleus</keyword>
<dbReference type="Gene3D" id="2.40.50.40">
    <property type="match status" value="1"/>
</dbReference>
<dbReference type="CDD" id="cd00034">
    <property type="entry name" value="CSD"/>
    <property type="match status" value="1"/>
</dbReference>
<sequence length="98" mass="11266">MIYSSLPSGRCPMTYEAVVGVAIPSAPDTKYPIQDQIGDDLVAEAIHYKKEIGDSLHFLVKWRDVQELSYVRDTVAYEKFPGVVLDFYERYILCFRVQ</sequence>
<keyword evidence="5" id="KW-1185">Reference proteome</keyword>
<evidence type="ECO:0000256" key="1">
    <source>
        <dbReference type="ARBA" id="ARBA00004123"/>
    </source>
</evidence>
<name>A0AAV0WSI7_9HEMI</name>
<dbReference type="Proteomes" id="UP001160148">
    <property type="component" value="Unassembled WGS sequence"/>
</dbReference>
<proteinExistence type="predicted"/>
<evidence type="ECO:0000313" key="4">
    <source>
        <dbReference type="EMBL" id="CAI6358451.1"/>
    </source>
</evidence>
<dbReference type="SUPFAM" id="SSF54160">
    <property type="entry name" value="Chromo domain-like"/>
    <property type="match status" value="1"/>
</dbReference>
<dbReference type="Pfam" id="PF01393">
    <property type="entry name" value="Chromo_shadow"/>
    <property type="match status" value="1"/>
</dbReference>
<accession>A0AAV0WSI7</accession>
<organism evidence="4 5">
    <name type="scientific">Macrosiphum euphorbiae</name>
    <name type="common">potato aphid</name>
    <dbReference type="NCBI Taxonomy" id="13131"/>
    <lineage>
        <taxon>Eukaryota</taxon>
        <taxon>Metazoa</taxon>
        <taxon>Ecdysozoa</taxon>
        <taxon>Arthropoda</taxon>
        <taxon>Hexapoda</taxon>
        <taxon>Insecta</taxon>
        <taxon>Pterygota</taxon>
        <taxon>Neoptera</taxon>
        <taxon>Paraneoptera</taxon>
        <taxon>Hemiptera</taxon>
        <taxon>Sternorrhyncha</taxon>
        <taxon>Aphidomorpha</taxon>
        <taxon>Aphidoidea</taxon>
        <taxon>Aphididae</taxon>
        <taxon>Macrosiphini</taxon>
        <taxon>Macrosiphum</taxon>
    </lineage>
</organism>
<evidence type="ECO:0000256" key="2">
    <source>
        <dbReference type="ARBA" id="ARBA00023242"/>
    </source>
</evidence>
<gene>
    <name evidence="4" type="ORF">MEUPH1_LOCUS13962</name>
</gene>